<evidence type="ECO:0000256" key="7">
    <source>
        <dbReference type="SAM" id="MobiDB-lite"/>
    </source>
</evidence>
<proteinExistence type="inferred from homology"/>
<feature type="region of interest" description="Disordered" evidence="7">
    <location>
        <begin position="183"/>
        <end position="234"/>
    </location>
</feature>
<keyword evidence="4" id="KW-0949">S-adenosyl-L-methionine</keyword>
<keyword evidence="2" id="KW-0489">Methyltransferase</keyword>
<evidence type="ECO:0000313" key="10">
    <source>
        <dbReference type="Proteomes" id="UP001497522"/>
    </source>
</evidence>
<organism evidence="9 10">
    <name type="scientific">Sphagnum jensenii</name>
    <dbReference type="NCBI Taxonomy" id="128206"/>
    <lineage>
        <taxon>Eukaryota</taxon>
        <taxon>Viridiplantae</taxon>
        <taxon>Streptophyta</taxon>
        <taxon>Embryophyta</taxon>
        <taxon>Bryophyta</taxon>
        <taxon>Sphagnophytina</taxon>
        <taxon>Sphagnopsida</taxon>
        <taxon>Sphagnales</taxon>
        <taxon>Sphagnaceae</taxon>
        <taxon>Sphagnum</taxon>
    </lineage>
</organism>
<dbReference type="EMBL" id="OZ023710">
    <property type="protein sequence ID" value="CAK9882730.1"/>
    <property type="molecule type" value="Genomic_DNA"/>
</dbReference>
<evidence type="ECO:0000313" key="9">
    <source>
        <dbReference type="EMBL" id="CAK9882730.1"/>
    </source>
</evidence>
<keyword evidence="1" id="KW-0820">tRNA-binding</keyword>
<evidence type="ECO:0000256" key="4">
    <source>
        <dbReference type="ARBA" id="ARBA00022691"/>
    </source>
</evidence>
<dbReference type="PANTHER" id="PTHR43453">
    <property type="entry name" value="RRNA METHYLASE-LIKE"/>
    <property type="match status" value="1"/>
</dbReference>
<keyword evidence="6" id="KW-0694">RNA-binding</keyword>
<evidence type="ECO:0000256" key="5">
    <source>
        <dbReference type="ARBA" id="ARBA00022694"/>
    </source>
</evidence>
<dbReference type="InterPro" id="IPR029028">
    <property type="entry name" value="Alpha/beta_knot_MTases"/>
</dbReference>
<protein>
    <recommendedName>
        <fullName evidence="8">tRNA/rRNA methyltransferase SpoU type domain-containing protein</fullName>
    </recommendedName>
</protein>
<reference evidence="9" key="1">
    <citation type="submission" date="2024-03" db="EMBL/GenBank/DDBJ databases">
        <authorList>
            <consortium name="ELIXIR-Norway"/>
            <consortium name="Elixir Norway"/>
        </authorList>
    </citation>
    <scope>NUCLEOTIDE SEQUENCE</scope>
</reference>
<dbReference type="Proteomes" id="UP001497522">
    <property type="component" value="Chromosome 9"/>
</dbReference>
<gene>
    <name evidence="9" type="ORF">CSSPJE1EN2_LOCUS23981</name>
</gene>
<evidence type="ECO:0000256" key="1">
    <source>
        <dbReference type="ARBA" id="ARBA00022555"/>
    </source>
</evidence>
<evidence type="ECO:0000256" key="3">
    <source>
        <dbReference type="ARBA" id="ARBA00022679"/>
    </source>
</evidence>
<dbReference type="Gene3D" id="3.40.1280.10">
    <property type="match status" value="1"/>
</dbReference>
<name>A0ABP1C1I9_9BRYO</name>
<keyword evidence="10" id="KW-1185">Reference proteome</keyword>
<feature type="domain" description="tRNA/rRNA methyltransferase SpoU type" evidence="8">
    <location>
        <begin position="293"/>
        <end position="431"/>
    </location>
</feature>
<dbReference type="SUPFAM" id="SSF75217">
    <property type="entry name" value="alpha/beta knot"/>
    <property type="match status" value="1"/>
</dbReference>
<dbReference type="Pfam" id="PF00588">
    <property type="entry name" value="SpoU_methylase"/>
    <property type="match status" value="1"/>
</dbReference>
<evidence type="ECO:0000256" key="2">
    <source>
        <dbReference type="ARBA" id="ARBA00022603"/>
    </source>
</evidence>
<dbReference type="HAMAP" id="MF_02060">
    <property type="entry name" value="tRNA_methyltr_TrmH"/>
    <property type="match status" value="1"/>
</dbReference>
<evidence type="ECO:0000259" key="8">
    <source>
        <dbReference type="Pfam" id="PF00588"/>
    </source>
</evidence>
<keyword evidence="3" id="KW-0808">Transferase</keyword>
<accession>A0ABP1C1I9</accession>
<dbReference type="PANTHER" id="PTHR43453:SF1">
    <property type="entry name" value="TRNA_RRNA METHYLTRANSFERASE SPOU TYPE DOMAIN-CONTAINING PROTEIN"/>
    <property type="match status" value="1"/>
</dbReference>
<evidence type="ECO:0000256" key="6">
    <source>
        <dbReference type="ARBA" id="ARBA00022884"/>
    </source>
</evidence>
<sequence>MAMVMASRGVSLCVVQPPPSVSSLLRRIPTTSTMLVFRAESSLLQQWSFRSLFMSGGFELMGRRRTSSCWKHGFCWVRRIPSDENVAAAALAHFGLQGELGLNVEVEKKETSALDSAAEMSSVQPRGVRGSRRAPGLRFRVKESKLEKIGFRTAGLVGDSCLKARVGNADDLQTSVHDLQTHAGNSNTFPDVDTTGTCDSLHQGGGMSAGINTEVREESRNDPQSLSTSGDSEDLLNQKQQQWFPYEDSFKLNDETTLTSADVIRMLAPFLVDGRKQRIEEVVANRTYSVCPVVEGLLDLGNVSAVFRSADALGFQSVHVISNVSNRRYKKNRKVSAGAEKWLDVEMWENTGACIATLKARGYRIAVTHIAPDTVSIHDMDWRVPTAVFFGNEHKGVSAEAIALSDIRCSIPMAGMVDSFNVSVAAGILMHHAVHDRIARAGAHGDLTPRDRQVLEAEFSLRHNRHTVQILDRLVEQKEGVQKPSSLSDMLKGDFVSDIEDAEYLQV</sequence>
<feature type="compositionally biased region" description="Polar residues" evidence="7">
    <location>
        <begin position="183"/>
        <end position="200"/>
    </location>
</feature>
<dbReference type="InterPro" id="IPR001537">
    <property type="entry name" value="SpoU_MeTrfase"/>
</dbReference>
<dbReference type="CDD" id="cd18092">
    <property type="entry name" value="SpoU-like_TrmH"/>
    <property type="match status" value="1"/>
</dbReference>
<keyword evidence="5" id="KW-0819">tRNA processing</keyword>
<dbReference type="InterPro" id="IPR029026">
    <property type="entry name" value="tRNA_m1G_MTases_N"/>
</dbReference>
<dbReference type="InterPro" id="IPR033671">
    <property type="entry name" value="TrmH"/>
</dbReference>
<feature type="compositionally biased region" description="Polar residues" evidence="7">
    <location>
        <begin position="222"/>
        <end position="234"/>
    </location>
</feature>